<keyword evidence="9" id="KW-0496">Mitochondrion</keyword>
<feature type="active site" evidence="10">
    <location>
        <position position="430"/>
    </location>
</feature>
<evidence type="ECO:0000313" key="13">
    <source>
        <dbReference type="Proteomes" id="UP000323067"/>
    </source>
</evidence>
<feature type="active site" evidence="10">
    <location>
        <position position="407"/>
    </location>
</feature>
<dbReference type="Pfam" id="PF03051">
    <property type="entry name" value="Peptidase_C1_2"/>
    <property type="match status" value="1"/>
</dbReference>
<comment type="function">
    <text evidence="7">The normal physiological role of the enzyme is unknown, but it is not essential for the viability of yeast cells. Has aminopeptidase activity, shortening substrate peptides sequentially by 1 amino acid. Has bleomycin hydrolase activity, which can protect the cell from the toxic effects of bleomycin. Has homocysteine-thiolactonase activity, protecting the cell against homocysteine toxicity. Acts as a repressor in the GAL4 regulatory system, but this does not require either the peptidase or nucleic acid-binding activities.</text>
</comment>
<dbReference type="CDD" id="cd00585">
    <property type="entry name" value="Peptidase_C1B"/>
    <property type="match status" value="1"/>
</dbReference>
<dbReference type="AlphaFoldDB" id="A0A2H4STE8"/>
<proteinExistence type="inferred from homology"/>
<evidence type="ECO:0000256" key="4">
    <source>
        <dbReference type="ARBA" id="ARBA00022670"/>
    </source>
</evidence>
<accession>A0A2H4STE8</accession>
<dbReference type="EC" id="3.4.22.40" evidence="2 9"/>
<comment type="function">
    <text evidence="9">Has aminopeptidase activity, shortening substrate peptides sequentially by 1 amino acid. Has bleomycin hydrolase activity, which can protect the cell from the toxic effects of bleomycin. Has homocysteine-thiolactonase activity, protecting the cell against homocysteine toxicity.</text>
</comment>
<dbReference type="PANTHER" id="PTHR10363:SF2">
    <property type="entry name" value="BLEOMYCIN HYDROLASE"/>
    <property type="match status" value="1"/>
</dbReference>
<feature type="active site" evidence="10">
    <location>
        <position position="105"/>
    </location>
</feature>
<sequence length="488" mass="53475">MTSQKLSREAVPLALADVTARGPQFLSDVTNRQVEPPSPPTPDRFHRTPLRLTDHLLSLSLRHLTLSKGDPTEALLSASAAPHVFNVVIPQQGSPVTTQGASGRCWLFAATNVLRVPIMARFRLASLELSQQYLFYYDKLEAANHVLEHIIDTAHRDVDDRLVQRLLLDPADDGGQWDMFRNLVEKYGVVPQCLYPDTWSAQNADGLRAVLGTKIRACAFELRELAAARPADAAAITARKAQMVGQIQDILTTLLGAPPRADDEFVWQFTDKDGAYGEHRSTPLAFAREFTGAGSACDLAALTSVVHDPRHPEHTRLTVDRLGNVVGGRPATYINVSMATLKRACVAMLRAGRPVFFGCDVDKFRHRGRGLLDVAALDYAAAFGPATTLLEQSKADRLRSGESLMTHAMVLTGVHVDERTGASVRWQVQNSYGEADGYKGYLVMTDAWADEFLYQAVVDAQFLGEDVLGALDKEPLVLPLWDPLGSLA</sequence>
<dbReference type="PIRSF" id="PIRSF005700">
    <property type="entry name" value="PepC"/>
    <property type="match status" value="1"/>
</dbReference>
<feature type="region of interest" description="Disordered" evidence="11">
    <location>
        <begin position="26"/>
        <end position="45"/>
    </location>
</feature>
<evidence type="ECO:0000256" key="3">
    <source>
        <dbReference type="ARBA" id="ARBA00016900"/>
    </source>
</evidence>
<dbReference type="InterPro" id="IPR004134">
    <property type="entry name" value="Peptidase_C1B"/>
</dbReference>
<protein>
    <recommendedName>
        <fullName evidence="3 9">Cysteine proteinase 1, mitochondrial</fullName>
        <ecNumber evidence="2 9">3.4.22.40</ecNumber>
    </recommendedName>
</protein>
<evidence type="ECO:0000256" key="7">
    <source>
        <dbReference type="ARBA" id="ARBA00025347"/>
    </source>
</evidence>
<keyword evidence="4 9" id="KW-0645">Protease</keyword>
<dbReference type="VEuPathDB" id="FungiDB:CCM_03797"/>
<name>A0A2H4STE8_CORMI</name>
<dbReference type="Gene3D" id="3.90.70.10">
    <property type="entry name" value="Cysteine proteinases"/>
    <property type="match status" value="1"/>
</dbReference>
<reference evidence="12 13" key="1">
    <citation type="journal article" date="2017" name="BMC Genomics">
        <title>Chromosome level assembly and secondary metabolite potential of the parasitic fungus Cordyceps militaris.</title>
        <authorList>
            <person name="Kramer G.J."/>
            <person name="Nodwell J.R."/>
        </authorList>
    </citation>
    <scope>NUCLEOTIDE SEQUENCE [LARGE SCALE GENOMIC DNA]</scope>
    <source>
        <strain evidence="12 13">ATCC 34164</strain>
    </source>
</reference>
<dbReference type="InterPro" id="IPR000169">
    <property type="entry name" value="Pept_cys_AS"/>
</dbReference>
<dbReference type="GO" id="GO:0004197">
    <property type="term" value="F:cysteine-type endopeptidase activity"/>
    <property type="evidence" value="ECO:0007669"/>
    <property type="project" value="UniProtKB-EC"/>
</dbReference>
<organism evidence="12 13">
    <name type="scientific">Cordyceps militaris</name>
    <name type="common">Caterpillar fungus</name>
    <name type="synonym">Clavaria militaris</name>
    <dbReference type="NCBI Taxonomy" id="73501"/>
    <lineage>
        <taxon>Eukaryota</taxon>
        <taxon>Fungi</taxon>
        <taxon>Dikarya</taxon>
        <taxon>Ascomycota</taxon>
        <taxon>Pezizomycotina</taxon>
        <taxon>Sordariomycetes</taxon>
        <taxon>Hypocreomycetidae</taxon>
        <taxon>Hypocreales</taxon>
        <taxon>Cordycipitaceae</taxon>
        <taxon>Cordyceps</taxon>
    </lineage>
</organism>
<dbReference type="GO" id="GO:0009636">
    <property type="term" value="P:response to toxic substance"/>
    <property type="evidence" value="ECO:0007669"/>
    <property type="project" value="TreeGrafter"/>
</dbReference>
<dbReference type="EMBL" id="CP023327">
    <property type="protein sequence ID" value="ATY66385.1"/>
    <property type="molecule type" value="Genomic_DNA"/>
</dbReference>
<comment type="subunit">
    <text evidence="8">Homohexamer. Binds to nucleic acids. Binds single-stranded DNA and RNA with higher affinity than double-stranded DNA.</text>
</comment>
<evidence type="ECO:0000256" key="11">
    <source>
        <dbReference type="SAM" id="MobiDB-lite"/>
    </source>
</evidence>
<dbReference type="InterPro" id="IPR038765">
    <property type="entry name" value="Papain-like_cys_pep_sf"/>
</dbReference>
<evidence type="ECO:0000256" key="2">
    <source>
        <dbReference type="ARBA" id="ARBA00012465"/>
    </source>
</evidence>
<dbReference type="PANTHER" id="PTHR10363">
    <property type="entry name" value="BLEOMYCIN HYDROLASE"/>
    <property type="match status" value="1"/>
</dbReference>
<gene>
    <name evidence="12" type="ORF">A9K55_001012</name>
</gene>
<keyword evidence="5 9" id="KW-0378">Hydrolase</keyword>
<evidence type="ECO:0000256" key="5">
    <source>
        <dbReference type="ARBA" id="ARBA00022801"/>
    </source>
</evidence>
<dbReference type="SUPFAM" id="SSF54001">
    <property type="entry name" value="Cysteine proteinases"/>
    <property type="match status" value="1"/>
</dbReference>
<evidence type="ECO:0000256" key="9">
    <source>
        <dbReference type="PIRNR" id="PIRNR005700"/>
    </source>
</evidence>
<dbReference type="OrthoDB" id="2666448at2759"/>
<keyword evidence="6 9" id="KW-0788">Thiol protease</keyword>
<evidence type="ECO:0000313" key="12">
    <source>
        <dbReference type="EMBL" id="ATY66385.1"/>
    </source>
</evidence>
<dbReference type="GO" id="GO:0005739">
    <property type="term" value="C:mitochondrion"/>
    <property type="evidence" value="ECO:0007669"/>
    <property type="project" value="UniProtKB-SubCell"/>
</dbReference>
<dbReference type="GO" id="GO:0043418">
    <property type="term" value="P:homocysteine catabolic process"/>
    <property type="evidence" value="ECO:0007669"/>
    <property type="project" value="TreeGrafter"/>
</dbReference>
<dbReference type="VEuPathDB" id="FungiDB:A9K55_001012"/>
<evidence type="ECO:0000256" key="8">
    <source>
        <dbReference type="ARBA" id="ARBA00026080"/>
    </source>
</evidence>
<evidence type="ECO:0000256" key="6">
    <source>
        <dbReference type="ARBA" id="ARBA00022807"/>
    </source>
</evidence>
<comment type="similarity">
    <text evidence="9">Belongs to the peptidase C1 family.</text>
</comment>
<comment type="catalytic activity">
    <reaction evidence="1 9">
        <text>Inactivates bleomycin B2 (a cytotoxic glycometallopeptide) by hydrolysis of a carboxyamide bond of beta-aminoalanine, but also shows general aminopeptidase activity. The specificity varies somewhat with source, but amino acid arylamides of Met, Leu and Ala are preferred.</text>
        <dbReference type="EC" id="3.4.22.40"/>
    </reaction>
</comment>
<evidence type="ECO:0000256" key="10">
    <source>
        <dbReference type="PIRSR" id="PIRSR005700-1"/>
    </source>
</evidence>
<dbReference type="GO" id="GO:0006508">
    <property type="term" value="P:proteolysis"/>
    <property type="evidence" value="ECO:0007669"/>
    <property type="project" value="UniProtKB-KW"/>
</dbReference>
<dbReference type="PROSITE" id="PS00139">
    <property type="entry name" value="THIOL_PROTEASE_CYS"/>
    <property type="match status" value="1"/>
</dbReference>
<keyword evidence="9" id="KW-0963">Cytoplasm</keyword>
<dbReference type="Proteomes" id="UP000323067">
    <property type="component" value="Chromosome ii"/>
</dbReference>
<evidence type="ECO:0000256" key="1">
    <source>
        <dbReference type="ARBA" id="ARBA00000423"/>
    </source>
</evidence>
<dbReference type="GO" id="GO:0070005">
    <property type="term" value="F:cysteine-type aminopeptidase activity"/>
    <property type="evidence" value="ECO:0007669"/>
    <property type="project" value="InterPro"/>
</dbReference>
<comment type="subcellular location">
    <subcellularLocation>
        <location evidence="9">Mitochondrion</location>
    </subcellularLocation>
    <subcellularLocation>
        <location evidence="9">Cytoplasm</location>
    </subcellularLocation>
</comment>